<dbReference type="SUPFAM" id="SSF52540">
    <property type="entry name" value="P-loop containing nucleoside triphosphate hydrolases"/>
    <property type="match status" value="1"/>
</dbReference>
<dbReference type="InterPro" id="IPR027417">
    <property type="entry name" value="P-loop_NTPase"/>
</dbReference>
<proteinExistence type="predicted"/>
<dbReference type="Pfam" id="PF13238">
    <property type="entry name" value="AAA_18"/>
    <property type="match status" value="1"/>
</dbReference>
<dbReference type="PANTHER" id="PTHR37816">
    <property type="entry name" value="YALI0E33011P"/>
    <property type="match status" value="1"/>
</dbReference>
<dbReference type="InterPro" id="IPR052922">
    <property type="entry name" value="Cytidylate_Kinase-2"/>
</dbReference>
<dbReference type="Gene3D" id="3.40.50.300">
    <property type="entry name" value="P-loop containing nucleotide triphosphate hydrolases"/>
    <property type="match status" value="1"/>
</dbReference>
<protein>
    <submittedName>
        <fullName evidence="1">AAA family ATPase</fullName>
    </submittedName>
</protein>
<dbReference type="RefSeq" id="WP_282839534.1">
    <property type="nucleotide sequence ID" value="NZ_JASCXW010000017.1"/>
</dbReference>
<evidence type="ECO:0000313" key="2">
    <source>
        <dbReference type="Proteomes" id="UP001431532"/>
    </source>
</evidence>
<accession>A0AAW6U5H0</accession>
<name>A0AAW6U5H0_9MOLU</name>
<comment type="caution">
    <text evidence="1">The sequence shown here is derived from an EMBL/GenBank/DDBJ whole genome shotgun (WGS) entry which is preliminary data.</text>
</comment>
<dbReference type="Proteomes" id="UP001431532">
    <property type="component" value="Unassembled WGS sequence"/>
</dbReference>
<organism evidence="1 2">
    <name type="scientific">Peloplasma aerotolerans</name>
    <dbReference type="NCBI Taxonomy" id="3044389"/>
    <lineage>
        <taxon>Bacteria</taxon>
        <taxon>Bacillati</taxon>
        <taxon>Mycoplasmatota</taxon>
        <taxon>Mollicutes</taxon>
        <taxon>Acholeplasmatales</taxon>
        <taxon>Acholeplasmataceae</taxon>
        <taxon>Peloplasma</taxon>
    </lineage>
</organism>
<evidence type="ECO:0000313" key="1">
    <source>
        <dbReference type="EMBL" id="MDI6453105.1"/>
    </source>
</evidence>
<dbReference type="AlphaFoldDB" id="A0AAW6U5H0"/>
<reference evidence="1" key="1">
    <citation type="submission" date="2023-05" db="EMBL/GenBank/DDBJ databases">
        <title>Mariniplasma microaerophilum sp. nov., a novel anaerobic mollicute isolated from terrestrial mud volcano, Taman Peninsula, Russia.</title>
        <authorList>
            <person name="Khomyakova M.A."/>
            <person name="Merkel A.Y."/>
            <person name="Slobodkin A.I."/>
        </authorList>
    </citation>
    <scope>NUCLEOTIDE SEQUENCE</scope>
    <source>
        <strain evidence="1">M4Ah</strain>
    </source>
</reference>
<keyword evidence="2" id="KW-1185">Reference proteome</keyword>
<sequence>MRIMVIGYSGSGKSTLAKLLAKHEALPLLYIDTLQFEANWVQRKVEDRNQDLLDFINTHEQWVIDGNYQGAFFDLRVSLADQIYILNYHRMTCLLNAIKRRFIYRNKSRESITNNCPEKIDWEFFIWLIYKGRSIKRKNLYKSLKNNYPNKVLIFNNRRRLNQYLLRKHIISSTKDWKLNHESL</sequence>
<dbReference type="EMBL" id="JASCXW010000017">
    <property type="protein sequence ID" value="MDI6453105.1"/>
    <property type="molecule type" value="Genomic_DNA"/>
</dbReference>
<dbReference type="PANTHER" id="PTHR37816:SF3">
    <property type="entry name" value="MODULATES DNA TOPOLOGY"/>
    <property type="match status" value="1"/>
</dbReference>
<gene>
    <name evidence="1" type="ORF">QJ521_05985</name>
</gene>